<dbReference type="GO" id="GO:0005768">
    <property type="term" value="C:endosome"/>
    <property type="evidence" value="ECO:0007669"/>
    <property type="project" value="TreeGrafter"/>
</dbReference>
<dbReference type="AlphaFoldDB" id="A8Q3E0"/>
<evidence type="ECO:0000256" key="1">
    <source>
        <dbReference type="ARBA" id="ARBA00006224"/>
    </source>
</evidence>
<name>A8Q3E0_BRUMA</name>
<reference evidence="2" key="1">
    <citation type="journal article" date="2007" name="Science">
        <title>Draft genome of the filarial nematode parasite Brugia malayi.</title>
        <authorList>
            <person name="Ghedin E."/>
            <person name="Wang S."/>
            <person name="Spiro D."/>
            <person name="Caler E."/>
            <person name="Zhao Q."/>
            <person name="Crabtree J."/>
            <person name="Allen J.E."/>
            <person name="Delcher A.L."/>
            <person name="Guiliano D.B."/>
            <person name="Miranda-Saavedra D."/>
            <person name="Angiuoli S.V."/>
            <person name="Creasy T."/>
            <person name="Amedeo P."/>
            <person name="Haas B."/>
            <person name="El-Sayed N.M."/>
            <person name="Wortman J.R."/>
            <person name="Feldblyum T."/>
            <person name="Tallon L."/>
            <person name="Schatz M."/>
            <person name="Shumway M."/>
            <person name="Koo H."/>
            <person name="Salzberg S.L."/>
            <person name="Schobel S."/>
            <person name="Pertea M."/>
            <person name="Pop M."/>
            <person name="White O."/>
            <person name="Barton G.J."/>
            <person name="Carlow C.K."/>
            <person name="Crawford M.J."/>
            <person name="Daub J."/>
            <person name="Dimmic M.W."/>
            <person name="Estes C.F."/>
            <person name="Foster J.M."/>
            <person name="Ganatra M."/>
            <person name="Gregory W.F."/>
            <person name="Johnson N.M."/>
            <person name="Jin J."/>
            <person name="Komuniecki R."/>
            <person name="Korf I."/>
            <person name="Kumar S."/>
            <person name="Laney S."/>
            <person name="Li B.W."/>
            <person name="Li W."/>
            <person name="Lindblom T.H."/>
            <person name="Lustigman S."/>
            <person name="Ma D."/>
            <person name="Maina C.V."/>
            <person name="Martin D.M."/>
            <person name="McCarter J.P."/>
            <person name="McReynolds L."/>
            <person name="Mitreva M."/>
            <person name="Nutman T.B."/>
            <person name="Parkinson J."/>
            <person name="Peregrin-Alvarez J.M."/>
            <person name="Poole C."/>
            <person name="Ren Q."/>
            <person name="Saunders L."/>
            <person name="Sluder A.E."/>
            <person name="Smith K."/>
            <person name="Stanke M."/>
            <person name="Unnasch T.R."/>
            <person name="Ware J."/>
            <person name="Wei A.D."/>
            <person name="Weil G."/>
            <person name="Williams D.J."/>
            <person name="Zhang Y."/>
            <person name="Williams S.A."/>
            <person name="Fraser-Liggett C."/>
            <person name="Slatko B."/>
            <person name="Blaxter M.L."/>
            <person name="Scott A.L."/>
        </authorList>
    </citation>
    <scope>NUCLEOTIDE SEQUENCE [LARGE SCALE GENOMIC DNA]</scope>
</reference>
<dbReference type="EMBL" id="DS239413">
    <property type="protein sequence ID" value="EDP31363.1"/>
    <property type="molecule type" value="Genomic_DNA"/>
</dbReference>
<dbReference type="GO" id="GO:0140285">
    <property type="term" value="P:endosome fission"/>
    <property type="evidence" value="ECO:0007669"/>
    <property type="project" value="TreeGrafter"/>
</dbReference>
<organism evidence="2">
    <name type="scientific">Brugia malayi</name>
    <name type="common">Filarial nematode worm</name>
    <dbReference type="NCBI Taxonomy" id="6279"/>
    <lineage>
        <taxon>Eukaryota</taxon>
        <taxon>Metazoa</taxon>
        <taxon>Ecdysozoa</taxon>
        <taxon>Nematoda</taxon>
        <taxon>Chromadorea</taxon>
        <taxon>Rhabditida</taxon>
        <taxon>Spirurina</taxon>
        <taxon>Spiruromorpha</taxon>
        <taxon>Filarioidea</taxon>
        <taxon>Onchocercidae</taxon>
        <taxon>Brugia</taxon>
    </lineage>
</organism>
<gene>
    <name evidence="2" type="ORF">Bm1_41930</name>
</gene>
<dbReference type="GO" id="GO:0071203">
    <property type="term" value="C:WASH complex"/>
    <property type="evidence" value="ECO:0007669"/>
    <property type="project" value="InterPro"/>
</dbReference>
<dbReference type="InterPro" id="IPR019393">
    <property type="entry name" value="WASH_strumpellin"/>
</dbReference>
<comment type="similarity">
    <text evidence="1">Belongs to the strumpellin family.</text>
</comment>
<proteinExistence type="inferred from homology"/>
<accession>A8Q3E0</accession>
<evidence type="ECO:0000313" key="2">
    <source>
        <dbReference type="EMBL" id="EDP31363.1"/>
    </source>
</evidence>
<dbReference type="GO" id="GO:0051125">
    <property type="term" value="P:regulation of actin nucleation"/>
    <property type="evidence" value="ECO:0007669"/>
    <property type="project" value="TreeGrafter"/>
</dbReference>
<dbReference type="GO" id="GO:0030041">
    <property type="term" value="P:actin filament polymerization"/>
    <property type="evidence" value="ECO:0007669"/>
    <property type="project" value="TreeGrafter"/>
</dbReference>
<protein>
    <submittedName>
        <fullName evidence="2">Uncharacterized protein</fullName>
    </submittedName>
</protein>
<sequence length="224" mass="25377">MRMWCDLKTKKTVLSGESLNAIQEALSPMALYGLDRITSFHIVKYLYTLFEQLSEILCPVMTSLLNDITLVKTVKKTRLFRGVISDIRGHRGECDATFLGELSVLLERCGITDPFMKIYIRRETPQLLLPTMFLVLLAAISKFNGKTFSDPLLKKADSTDISAFCAGFACILLQFNVLQEFFALCNLYISTTLLTARGNMKQGTFMHTLRFIAYYSSLPLNVRL</sequence>
<dbReference type="Pfam" id="PF10266">
    <property type="entry name" value="Strumpellin"/>
    <property type="match status" value="2"/>
</dbReference>
<dbReference type="GO" id="GO:0007032">
    <property type="term" value="P:endosome organization"/>
    <property type="evidence" value="ECO:0007669"/>
    <property type="project" value="TreeGrafter"/>
</dbReference>
<dbReference type="PANTHER" id="PTHR15691">
    <property type="entry name" value="WASH COMPLEX SUBUNIT 5"/>
    <property type="match status" value="1"/>
</dbReference>
<dbReference type="PANTHER" id="PTHR15691:SF6">
    <property type="entry name" value="WASH COMPLEX SUBUNIT 5"/>
    <property type="match status" value="1"/>
</dbReference>